<dbReference type="EMBL" id="CP012328">
    <property type="protein sequence ID" value="AKU79443.1"/>
    <property type="molecule type" value="Genomic_DNA"/>
</dbReference>
<evidence type="ECO:0000256" key="1">
    <source>
        <dbReference type="SAM" id="SignalP"/>
    </source>
</evidence>
<organism evidence="2 3">
    <name type="scientific">Spiroplasma turonicum</name>
    <dbReference type="NCBI Taxonomy" id="216946"/>
    <lineage>
        <taxon>Bacteria</taxon>
        <taxon>Bacillati</taxon>
        <taxon>Mycoplasmatota</taxon>
        <taxon>Mollicutes</taxon>
        <taxon>Entomoplasmatales</taxon>
        <taxon>Spiroplasmataceae</taxon>
        <taxon>Spiroplasma</taxon>
    </lineage>
</organism>
<keyword evidence="3" id="KW-1185">Reference proteome</keyword>
<dbReference type="KEGG" id="stur:STURON_00197"/>
<gene>
    <name evidence="2" type="ORF">STURON_00197</name>
</gene>
<accession>A0A0K1P584</accession>
<evidence type="ECO:0000313" key="2">
    <source>
        <dbReference type="EMBL" id="AKU79443.1"/>
    </source>
</evidence>
<sequence length="296" mass="35223">MKKILQMVLALGLTVTPSTVSAYKKTSETSSKYQDFIQMWNDYLYFRYDMSDSETNFVKKNLKSIIKDNMEEEPLFNNIYKNANINFVSLKNDVLKVSFENKKNSNIFNYSFTKEFTLILFNYDNIDKFVNNAQKYLELNPIILDKAKYIQIELESVIKDKYQSFIDWYSHELIYLNNVTEFFDFLDFDSIDLNLKSNNKLRADFLCSTELQFYFKRSINNILKSQNKKILFSSDINILKNNISNWIAKYTYLNVYDKNIIDFYNVESFDYKKGIVTISLNDNYFTKSILITLEKK</sequence>
<dbReference type="PATRIC" id="fig|216946.3.peg.196"/>
<dbReference type="STRING" id="216946.STURO_v1c01960"/>
<feature type="signal peptide" evidence="1">
    <location>
        <begin position="1"/>
        <end position="22"/>
    </location>
</feature>
<evidence type="ECO:0000313" key="3">
    <source>
        <dbReference type="Proteomes" id="UP000067243"/>
    </source>
</evidence>
<keyword evidence="1" id="KW-0732">Signal</keyword>
<evidence type="ECO:0008006" key="4">
    <source>
        <dbReference type="Google" id="ProtNLM"/>
    </source>
</evidence>
<dbReference type="Proteomes" id="UP000067243">
    <property type="component" value="Chromosome"/>
</dbReference>
<proteinExistence type="predicted"/>
<dbReference type="OrthoDB" id="388769at2"/>
<name>A0A0K1P584_9MOLU</name>
<reference evidence="2 3" key="1">
    <citation type="journal article" date="2015" name="Genome Announc.">
        <title>Complete Genome Sequence of Spiroplasma turonicum Strain Tab4cT, a Parasite of a Horse Fly, Haematopota sp. (Diptera: Tabanidae).</title>
        <authorList>
            <person name="Davis R.E."/>
            <person name="Shao J."/>
            <person name="Zhao Y."/>
            <person name="Gasparich G.E."/>
            <person name="Gaynor B.J."/>
            <person name="Donofrio N."/>
        </authorList>
    </citation>
    <scope>NUCLEOTIDE SEQUENCE [LARGE SCALE GENOMIC DNA]</scope>
    <source>
        <strain evidence="2 3">Tab4c</strain>
    </source>
</reference>
<dbReference type="RefSeq" id="WP_075048047.1">
    <property type="nucleotide sequence ID" value="NZ_CP012328.1"/>
</dbReference>
<protein>
    <recommendedName>
        <fullName evidence="4">Lipoprotein</fullName>
    </recommendedName>
</protein>
<dbReference type="AlphaFoldDB" id="A0A0K1P584"/>
<feature type="chain" id="PRO_5009779581" description="Lipoprotein" evidence="1">
    <location>
        <begin position="23"/>
        <end position="296"/>
    </location>
</feature>